<keyword evidence="4" id="KW-1185">Reference proteome</keyword>
<keyword evidence="2" id="KW-0472">Membrane</keyword>
<dbReference type="SUPFAM" id="SSF89372">
    <property type="entry name" value="Fucose-specific lectin"/>
    <property type="match status" value="1"/>
</dbReference>
<comment type="caution">
    <text evidence="3">The sequence shown here is derived from an EMBL/GenBank/DDBJ whole genome shotgun (WGS) entry which is preliminary data.</text>
</comment>
<gene>
    <name evidence="3" type="ORF">GP486_000739</name>
</gene>
<feature type="compositionally biased region" description="Basic and acidic residues" evidence="1">
    <location>
        <begin position="1"/>
        <end position="11"/>
    </location>
</feature>
<reference evidence="3" key="1">
    <citation type="submission" date="2021-03" db="EMBL/GenBank/DDBJ databases">
        <title>Comparative genomics and phylogenomic investigation of the class Geoglossomycetes provide insights into ecological specialization and systematics.</title>
        <authorList>
            <person name="Melie T."/>
            <person name="Pirro S."/>
            <person name="Miller A.N."/>
            <person name="Quandt A."/>
        </authorList>
    </citation>
    <scope>NUCLEOTIDE SEQUENCE</scope>
    <source>
        <strain evidence="3">CAQ_001_2017</strain>
    </source>
</reference>
<feature type="transmembrane region" description="Helical" evidence="2">
    <location>
        <begin position="161"/>
        <end position="183"/>
    </location>
</feature>
<evidence type="ECO:0000313" key="3">
    <source>
        <dbReference type="EMBL" id="KAH0565861.1"/>
    </source>
</evidence>
<evidence type="ECO:0000256" key="2">
    <source>
        <dbReference type="SAM" id="Phobius"/>
    </source>
</evidence>
<dbReference type="Proteomes" id="UP000750711">
    <property type="component" value="Unassembled WGS sequence"/>
</dbReference>
<protein>
    <recommendedName>
        <fullName evidence="5">Fucose-specific lectin</fullName>
    </recommendedName>
</protein>
<sequence>MMSKIQEKEDIPPDQQQLILADIPDGPEVVDPKVVDPRHDTRNASRSEGGHTSQPTRGGGYNSQNAEGRRPSEIGPPSTPPGSSGAGADKPIPKDSPLRTWLSNFHWAQLLKKKWSIPSSIVILLSSITLAAIIALAVIYARLKKSQPPSLTIMTPPADDVLPLPIVDAGLGAAAIVLGSFFLPTKHHIKVVYDGGGKLCVRREDSSWESSVQCVEGADPKKNSPLTMLDWIGGPSIFFISSHNFLSSIDIAYTNDTMKLTNLIDSKVKVHEQSQLASVAFLNGTSGWVHFQSQDANLQEYGKYDYRDVSWSGGSTGDIGRCRIGTGIAAVRWLEGENEVEELYCEADSGVLQGRVFANSAWNREPYSVDLTLGNVTAGSSLGATTVKQGNNSAVLLAYVSSSGFLTVQTRRTTNLSSSDYHAFSTPTQLVQGDGRARAGLAAISWLDQVRLYLINKTKILELSSSNASTANWTASTANWTTTTVPF</sequence>
<accession>A0A9P8RTC9</accession>
<keyword evidence="2" id="KW-1133">Transmembrane helix</keyword>
<organism evidence="3 4">
    <name type="scientific">Trichoglossum hirsutum</name>
    <dbReference type="NCBI Taxonomy" id="265104"/>
    <lineage>
        <taxon>Eukaryota</taxon>
        <taxon>Fungi</taxon>
        <taxon>Dikarya</taxon>
        <taxon>Ascomycota</taxon>
        <taxon>Pezizomycotina</taxon>
        <taxon>Geoglossomycetes</taxon>
        <taxon>Geoglossales</taxon>
        <taxon>Geoglossaceae</taxon>
        <taxon>Trichoglossum</taxon>
    </lineage>
</organism>
<evidence type="ECO:0000256" key="1">
    <source>
        <dbReference type="SAM" id="MobiDB-lite"/>
    </source>
</evidence>
<feature type="transmembrane region" description="Helical" evidence="2">
    <location>
        <begin position="121"/>
        <end position="141"/>
    </location>
</feature>
<feature type="compositionally biased region" description="Polar residues" evidence="1">
    <location>
        <begin position="50"/>
        <end position="66"/>
    </location>
</feature>
<evidence type="ECO:0000313" key="4">
    <source>
        <dbReference type="Proteomes" id="UP000750711"/>
    </source>
</evidence>
<feature type="compositionally biased region" description="Low complexity" evidence="1">
    <location>
        <begin position="73"/>
        <end position="87"/>
    </location>
</feature>
<evidence type="ECO:0008006" key="5">
    <source>
        <dbReference type="Google" id="ProtNLM"/>
    </source>
</evidence>
<proteinExistence type="predicted"/>
<feature type="compositionally biased region" description="Basic and acidic residues" evidence="1">
    <location>
        <begin position="30"/>
        <end position="49"/>
    </location>
</feature>
<dbReference type="Gene3D" id="2.120.10.70">
    <property type="entry name" value="Fucose-specific lectin"/>
    <property type="match status" value="1"/>
</dbReference>
<feature type="region of interest" description="Disordered" evidence="1">
    <location>
        <begin position="1"/>
        <end position="95"/>
    </location>
</feature>
<name>A0A9P8RTC9_9PEZI</name>
<dbReference type="AlphaFoldDB" id="A0A9P8RTC9"/>
<dbReference type="EMBL" id="JAGHQM010000054">
    <property type="protein sequence ID" value="KAH0565861.1"/>
    <property type="molecule type" value="Genomic_DNA"/>
</dbReference>
<keyword evidence="2" id="KW-0812">Transmembrane</keyword>